<reference evidence="3 4" key="1">
    <citation type="submission" date="2019-11" db="EMBL/GenBank/DDBJ databases">
        <title>Comparative genomics of hydrocarbon-degrading Desulfosarcina strains.</title>
        <authorList>
            <person name="Watanabe M."/>
            <person name="Kojima H."/>
            <person name="Fukui M."/>
        </authorList>
    </citation>
    <scope>NUCLEOTIDE SEQUENCE [LARGE SCALE GENOMIC DNA]</scope>
    <source>
        <strain evidence="3 4">PL12</strain>
    </source>
</reference>
<dbReference type="EMBL" id="AP021874">
    <property type="protein sequence ID" value="BBO68379.1"/>
    <property type="molecule type" value="Genomic_DNA"/>
</dbReference>
<dbReference type="InterPro" id="IPR049945">
    <property type="entry name" value="AAA_22"/>
</dbReference>
<accession>A0A5K7YKH4</accession>
<dbReference type="GO" id="GO:0016887">
    <property type="term" value="F:ATP hydrolysis activity"/>
    <property type="evidence" value="ECO:0007669"/>
    <property type="project" value="InterPro"/>
</dbReference>
<evidence type="ECO:0000313" key="3">
    <source>
        <dbReference type="EMBL" id="BBO68379.1"/>
    </source>
</evidence>
<dbReference type="PANTHER" id="PTHR35894:SF1">
    <property type="entry name" value="PHOSPHORIBULOKINASE _ URIDINE KINASE FAMILY"/>
    <property type="match status" value="1"/>
</dbReference>
<dbReference type="Pfam" id="PF13401">
    <property type="entry name" value="AAA_22"/>
    <property type="match status" value="1"/>
</dbReference>
<protein>
    <recommendedName>
        <fullName evidence="2">AAA+ ATPase domain-containing protein</fullName>
    </recommendedName>
</protein>
<evidence type="ECO:0000259" key="2">
    <source>
        <dbReference type="SMART" id="SM00382"/>
    </source>
</evidence>
<keyword evidence="1" id="KW-0175">Coiled coil</keyword>
<dbReference type="KEGG" id="dalk:DSCA_23090"/>
<dbReference type="InterPro" id="IPR052026">
    <property type="entry name" value="ExeA_AAA_ATPase_DNA-bind"/>
</dbReference>
<evidence type="ECO:0000256" key="1">
    <source>
        <dbReference type="SAM" id="Coils"/>
    </source>
</evidence>
<proteinExistence type="predicted"/>
<name>A0A5K7YKH4_9BACT</name>
<dbReference type="SMART" id="SM00382">
    <property type="entry name" value="AAA"/>
    <property type="match status" value="1"/>
</dbReference>
<dbReference type="RefSeq" id="WP_155316549.1">
    <property type="nucleotide sequence ID" value="NZ_AP021874.1"/>
</dbReference>
<organism evidence="3 4">
    <name type="scientific">Desulfosarcina alkanivorans</name>
    <dbReference type="NCBI Taxonomy" id="571177"/>
    <lineage>
        <taxon>Bacteria</taxon>
        <taxon>Pseudomonadati</taxon>
        <taxon>Thermodesulfobacteriota</taxon>
        <taxon>Desulfobacteria</taxon>
        <taxon>Desulfobacterales</taxon>
        <taxon>Desulfosarcinaceae</taxon>
        <taxon>Desulfosarcina</taxon>
    </lineage>
</organism>
<feature type="domain" description="AAA+ ATPase" evidence="2">
    <location>
        <begin position="42"/>
        <end position="211"/>
    </location>
</feature>
<dbReference type="CDD" id="cd00009">
    <property type="entry name" value="AAA"/>
    <property type="match status" value="1"/>
</dbReference>
<dbReference type="PANTHER" id="PTHR35894">
    <property type="entry name" value="GENERAL SECRETION PATHWAY PROTEIN A-RELATED"/>
    <property type="match status" value="1"/>
</dbReference>
<feature type="coiled-coil region" evidence="1">
    <location>
        <begin position="288"/>
        <end position="358"/>
    </location>
</feature>
<keyword evidence="4" id="KW-1185">Reference proteome</keyword>
<evidence type="ECO:0000313" key="4">
    <source>
        <dbReference type="Proteomes" id="UP000427906"/>
    </source>
</evidence>
<dbReference type="InterPro" id="IPR027417">
    <property type="entry name" value="P-loop_NTPase"/>
</dbReference>
<dbReference type="Proteomes" id="UP000427906">
    <property type="component" value="Chromosome"/>
</dbReference>
<dbReference type="OrthoDB" id="9779230at2"/>
<dbReference type="InterPro" id="IPR003593">
    <property type="entry name" value="AAA+_ATPase"/>
</dbReference>
<dbReference type="Gene3D" id="3.40.50.300">
    <property type="entry name" value="P-loop containing nucleotide triphosphate hydrolases"/>
    <property type="match status" value="1"/>
</dbReference>
<dbReference type="AlphaFoldDB" id="A0A5K7YKH4"/>
<gene>
    <name evidence="3" type="ORF">DSCA_23090</name>
</gene>
<sequence length="379" mass="42743">MFEQFYQFREKPFQLAPNPDFLYESEKHQHALTYMEYGLTENVGIIVLTGEVGSGKTTTAQYILRQLGDGFDTAMIANTNVSAGQMLRMVQAEFELDAGAADKAKVIESLNRHLIGQYEADRRTLLVIDEAQNLSPQALEEVRMLSNLQSDQYALLQILLIGQPELLRTLKKPEMRQFSQRVAVHFHLTALDRTETAAYIAHRIRTAGGPEGLFTDAAIQMIYELSEGVPRSINLICQAALVYGFADEAPRITQDIVRQITRDRIGVGIQAEPAAVASDEDDDPVPSAEALENIRMEVKGRVGQLEAELAAHHDRLMKQLEALLDEERRKNDRLEQKVVDLEKRLATLSRLFEQLARRQNHPSVVRTMKKTPAVQKEHA</sequence>
<dbReference type="SUPFAM" id="SSF52540">
    <property type="entry name" value="P-loop containing nucleoside triphosphate hydrolases"/>
    <property type="match status" value="1"/>
</dbReference>